<dbReference type="Gene3D" id="1.20.920.10">
    <property type="entry name" value="Bromodomain-like"/>
    <property type="match status" value="1"/>
</dbReference>
<evidence type="ECO:0000313" key="5">
    <source>
        <dbReference type="Proteomes" id="UP000001542"/>
    </source>
</evidence>
<gene>
    <name evidence="4" type="ORF">TVAG_476640</name>
</gene>
<dbReference type="GO" id="GO:0006355">
    <property type="term" value="P:regulation of DNA-templated transcription"/>
    <property type="evidence" value="ECO:0000318"/>
    <property type="project" value="GO_Central"/>
</dbReference>
<dbReference type="EMBL" id="DS113182">
    <property type="protein sequence ID" value="EAY22735.1"/>
    <property type="molecule type" value="Genomic_DNA"/>
</dbReference>
<dbReference type="GO" id="GO:0005634">
    <property type="term" value="C:nucleus"/>
    <property type="evidence" value="ECO:0000318"/>
    <property type="project" value="GO_Central"/>
</dbReference>
<dbReference type="PROSITE" id="PS50014">
    <property type="entry name" value="BROMODOMAIN_2"/>
    <property type="match status" value="1"/>
</dbReference>
<dbReference type="SUPFAM" id="SSF47370">
    <property type="entry name" value="Bromodomain"/>
    <property type="match status" value="1"/>
</dbReference>
<dbReference type="InParanoid" id="A2DA87"/>
<evidence type="ECO:0000256" key="2">
    <source>
        <dbReference type="PROSITE-ProRule" id="PRU00035"/>
    </source>
</evidence>
<dbReference type="SMR" id="A2DA87"/>
<dbReference type="InterPro" id="IPR027353">
    <property type="entry name" value="NET_dom"/>
</dbReference>
<dbReference type="Pfam" id="PF17035">
    <property type="entry name" value="BET"/>
    <property type="match status" value="1"/>
</dbReference>
<dbReference type="KEGG" id="tva:5468293"/>
<name>A2DA87_TRIV3</name>
<proteinExistence type="predicted"/>
<dbReference type="AlphaFoldDB" id="A2DA87"/>
<evidence type="ECO:0000313" key="4">
    <source>
        <dbReference type="EMBL" id="EAY22735.1"/>
    </source>
</evidence>
<dbReference type="CDD" id="cd04369">
    <property type="entry name" value="Bromodomain"/>
    <property type="match status" value="1"/>
</dbReference>
<dbReference type="eggNOG" id="KOG1474">
    <property type="taxonomic scope" value="Eukaryota"/>
</dbReference>
<dbReference type="RefSeq" id="XP_001583721.1">
    <property type="nucleotide sequence ID" value="XM_001583671.1"/>
</dbReference>
<dbReference type="SMART" id="SM00297">
    <property type="entry name" value="BROMO"/>
    <property type="match status" value="1"/>
</dbReference>
<reference evidence="4" key="2">
    <citation type="journal article" date="2007" name="Science">
        <title>Draft genome sequence of the sexually transmitted pathogen Trichomonas vaginalis.</title>
        <authorList>
            <person name="Carlton J.M."/>
            <person name="Hirt R.P."/>
            <person name="Silva J.C."/>
            <person name="Delcher A.L."/>
            <person name="Schatz M."/>
            <person name="Zhao Q."/>
            <person name="Wortman J.R."/>
            <person name="Bidwell S.L."/>
            <person name="Alsmark U.C.M."/>
            <person name="Besteiro S."/>
            <person name="Sicheritz-Ponten T."/>
            <person name="Noel C.J."/>
            <person name="Dacks J.B."/>
            <person name="Foster P.G."/>
            <person name="Simillion C."/>
            <person name="Van de Peer Y."/>
            <person name="Miranda-Saavedra D."/>
            <person name="Barton G.J."/>
            <person name="Westrop G.D."/>
            <person name="Mueller S."/>
            <person name="Dessi D."/>
            <person name="Fiori P.L."/>
            <person name="Ren Q."/>
            <person name="Paulsen I."/>
            <person name="Zhang H."/>
            <person name="Bastida-Corcuera F.D."/>
            <person name="Simoes-Barbosa A."/>
            <person name="Brown M.T."/>
            <person name="Hayes R.D."/>
            <person name="Mukherjee M."/>
            <person name="Okumura C.Y."/>
            <person name="Schneider R."/>
            <person name="Smith A.J."/>
            <person name="Vanacova S."/>
            <person name="Villalvazo M."/>
            <person name="Haas B.J."/>
            <person name="Pertea M."/>
            <person name="Feldblyum T.V."/>
            <person name="Utterback T.R."/>
            <person name="Shu C.L."/>
            <person name="Osoegawa K."/>
            <person name="de Jong P.J."/>
            <person name="Hrdy I."/>
            <person name="Horvathova L."/>
            <person name="Zubacova Z."/>
            <person name="Dolezal P."/>
            <person name="Malik S.B."/>
            <person name="Logsdon J.M. Jr."/>
            <person name="Henze K."/>
            <person name="Gupta A."/>
            <person name="Wang C.C."/>
            <person name="Dunne R.L."/>
            <person name="Upcroft J.A."/>
            <person name="Upcroft P."/>
            <person name="White O."/>
            <person name="Salzberg S.L."/>
            <person name="Tang P."/>
            <person name="Chiu C.-H."/>
            <person name="Lee Y.-S."/>
            <person name="Embley T.M."/>
            <person name="Coombs G.H."/>
            <person name="Mottram J.C."/>
            <person name="Tachezy J."/>
            <person name="Fraser-Liggett C.M."/>
            <person name="Johnson P.J."/>
        </authorList>
    </citation>
    <scope>NUCLEOTIDE SEQUENCE [LARGE SCALE GENOMIC DNA]</scope>
    <source>
        <strain evidence="4">G3</strain>
    </source>
</reference>
<reference evidence="4" key="1">
    <citation type="submission" date="2006-10" db="EMBL/GenBank/DDBJ databases">
        <authorList>
            <person name="Amadeo P."/>
            <person name="Zhao Q."/>
            <person name="Wortman J."/>
            <person name="Fraser-Liggett C."/>
            <person name="Carlton J."/>
        </authorList>
    </citation>
    <scope>NUCLEOTIDE SEQUENCE</scope>
    <source>
        <strain evidence="4">G3</strain>
    </source>
</reference>
<sequence length="231" mass="26338">MSKLSPEQQQLCIEITAALKASPGAEMFNEPVDPKKQGAPNYLKKIRNPQDLGTIMHRIEASQYESVTQWEQDINTVWSNAVSYNGEGSFVGNLAEHMAKHFKKLKRRLDYFSLAGWTKHIYNLRQDFEKLLAQAPPSLGPITSKLNKHPSLIIEPLTSQEISQIIKASQIINEPQDLEAISQILKKNEPKANLEQETLILDVNNLSPITLHEMRNYYKKQCIERSIAYPQ</sequence>
<evidence type="ECO:0000256" key="1">
    <source>
        <dbReference type="ARBA" id="ARBA00023117"/>
    </source>
</evidence>
<dbReference type="InterPro" id="IPR001487">
    <property type="entry name" value="Bromodomain"/>
</dbReference>
<dbReference type="InterPro" id="IPR050935">
    <property type="entry name" value="Bromo_chromatin_reader"/>
</dbReference>
<dbReference type="VEuPathDB" id="TrichDB:TVAGG3_0266680"/>
<dbReference type="PANTHER" id="PTHR22880:SF225">
    <property type="entry name" value="BROMODOMAIN-CONTAINING PROTEIN BET-1-RELATED"/>
    <property type="match status" value="1"/>
</dbReference>
<dbReference type="Proteomes" id="UP000001542">
    <property type="component" value="Unassembled WGS sequence"/>
</dbReference>
<keyword evidence="1 2" id="KW-0103">Bromodomain</keyword>
<feature type="domain" description="Bromo" evidence="3">
    <location>
        <begin position="20"/>
        <end position="92"/>
    </location>
</feature>
<dbReference type="VEuPathDB" id="TrichDB:TVAG_476640"/>
<keyword evidence="5" id="KW-1185">Reference proteome</keyword>
<dbReference type="Pfam" id="PF00439">
    <property type="entry name" value="Bromodomain"/>
    <property type="match status" value="1"/>
</dbReference>
<dbReference type="InterPro" id="IPR036427">
    <property type="entry name" value="Bromodomain-like_sf"/>
</dbReference>
<organism evidence="4 5">
    <name type="scientific">Trichomonas vaginalis (strain ATCC PRA-98 / G3)</name>
    <dbReference type="NCBI Taxonomy" id="412133"/>
    <lineage>
        <taxon>Eukaryota</taxon>
        <taxon>Metamonada</taxon>
        <taxon>Parabasalia</taxon>
        <taxon>Trichomonadida</taxon>
        <taxon>Trichomonadidae</taxon>
        <taxon>Trichomonas</taxon>
    </lineage>
</organism>
<accession>A2DA87</accession>
<evidence type="ECO:0000259" key="3">
    <source>
        <dbReference type="PROSITE" id="PS50014"/>
    </source>
</evidence>
<dbReference type="OrthoDB" id="21449at2759"/>
<dbReference type="GO" id="GO:0006338">
    <property type="term" value="P:chromatin remodeling"/>
    <property type="evidence" value="ECO:0000318"/>
    <property type="project" value="GO_Central"/>
</dbReference>
<dbReference type="PANTHER" id="PTHR22880">
    <property type="entry name" value="FALZ-RELATED BROMODOMAIN-CONTAINING PROTEINS"/>
    <property type="match status" value="1"/>
</dbReference>
<protein>
    <submittedName>
        <fullName evidence="4">Bromodomain containing protein</fullName>
    </submittedName>
</protein>
<dbReference type="PRINTS" id="PR00503">
    <property type="entry name" value="BROMODOMAIN"/>
</dbReference>
<dbReference type="GO" id="GO:0000785">
    <property type="term" value="C:chromatin"/>
    <property type="evidence" value="ECO:0000318"/>
    <property type="project" value="GO_Central"/>
</dbReference>